<keyword evidence="12" id="KW-1185">Reference proteome</keyword>
<evidence type="ECO:0000313" key="11">
    <source>
        <dbReference type="EMBL" id="CAL4062208.1"/>
    </source>
</evidence>
<evidence type="ECO:0000256" key="6">
    <source>
        <dbReference type="ARBA" id="ARBA00022989"/>
    </source>
</evidence>
<name>A0AAV2PNS5_MEGNR</name>
<feature type="transmembrane region" description="Helical" evidence="10">
    <location>
        <begin position="66"/>
        <end position="83"/>
    </location>
</feature>
<dbReference type="GO" id="GO:0009922">
    <property type="term" value="F:fatty acid elongase activity"/>
    <property type="evidence" value="ECO:0007669"/>
    <property type="project" value="UniProtKB-EC"/>
</dbReference>
<proteinExistence type="inferred from homology"/>
<gene>
    <name evidence="11" type="ORF">MNOR_LOCUS2507</name>
</gene>
<dbReference type="GO" id="GO:0042761">
    <property type="term" value="P:very long-chain fatty acid biosynthetic process"/>
    <property type="evidence" value="ECO:0007669"/>
    <property type="project" value="TreeGrafter"/>
</dbReference>
<keyword evidence="5 10" id="KW-0276">Fatty acid metabolism</keyword>
<keyword evidence="6 10" id="KW-1133">Transmembrane helix</keyword>
<keyword evidence="8 10" id="KW-0472">Membrane</keyword>
<comment type="subcellular location">
    <subcellularLocation>
        <location evidence="1">Membrane</location>
        <topology evidence="1">Multi-pass membrane protein</topology>
    </subcellularLocation>
</comment>
<comment type="similarity">
    <text evidence="10">Belongs to the ELO family.</text>
</comment>
<feature type="transmembrane region" description="Helical" evidence="10">
    <location>
        <begin position="147"/>
        <end position="165"/>
    </location>
</feature>
<dbReference type="GO" id="GO:0034626">
    <property type="term" value="P:fatty acid elongation, polyunsaturated fatty acid"/>
    <property type="evidence" value="ECO:0007669"/>
    <property type="project" value="TreeGrafter"/>
</dbReference>
<accession>A0AAV2PNS5</accession>
<organism evidence="11 12">
    <name type="scientific">Meganyctiphanes norvegica</name>
    <name type="common">Northern krill</name>
    <name type="synonym">Thysanopoda norvegica</name>
    <dbReference type="NCBI Taxonomy" id="48144"/>
    <lineage>
        <taxon>Eukaryota</taxon>
        <taxon>Metazoa</taxon>
        <taxon>Ecdysozoa</taxon>
        <taxon>Arthropoda</taxon>
        <taxon>Crustacea</taxon>
        <taxon>Multicrustacea</taxon>
        <taxon>Malacostraca</taxon>
        <taxon>Eumalacostraca</taxon>
        <taxon>Eucarida</taxon>
        <taxon>Euphausiacea</taxon>
        <taxon>Euphausiidae</taxon>
        <taxon>Meganyctiphanes</taxon>
    </lineage>
</organism>
<dbReference type="AlphaFoldDB" id="A0AAV2PNS5"/>
<dbReference type="PANTHER" id="PTHR11157:SF167">
    <property type="entry name" value="ELONGATION OF VERY LONG CHAIN FATTY ACIDS PROTEIN"/>
    <property type="match status" value="1"/>
</dbReference>
<dbReference type="EC" id="2.3.1.199" evidence="10"/>
<keyword evidence="2 10" id="KW-0444">Lipid biosynthesis</keyword>
<feature type="transmembrane region" description="Helical" evidence="10">
    <location>
        <begin position="117"/>
        <end position="135"/>
    </location>
</feature>
<feature type="transmembrane region" description="Helical" evidence="10">
    <location>
        <begin position="171"/>
        <end position="193"/>
    </location>
</feature>
<evidence type="ECO:0000256" key="2">
    <source>
        <dbReference type="ARBA" id="ARBA00022516"/>
    </source>
</evidence>
<feature type="transmembrane region" description="Helical" evidence="10">
    <location>
        <begin position="205"/>
        <end position="223"/>
    </location>
</feature>
<keyword evidence="4 10" id="KW-0812">Transmembrane</keyword>
<evidence type="ECO:0000256" key="3">
    <source>
        <dbReference type="ARBA" id="ARBA00022679"/>
    </source>
</evidence>
<keyword evidence="9 10" id="KW-0275">Fatty acid biosynthesis</keyword>
<dbReference type="InterPro" id="IPR002076">
    <property type="entry name" value="ELO_fam"/>
</dbReference>
<dbReference type="GO" id="GO:0030148">
    <property type="term" value="P:sphingolipid biosynthetic process"/>
    <property type="evidence" value="ECO:0007669"/>
    <property type="project" value="TreeGrafter"/>
</dbReference>
<evidence type="ECO:0000256" key="5">
    <source>
        <dbReference type="ARBA" id="ARBA00022832"/>
    </source>
</evidence>
<evidence type="ECO:0000256" key="1">
    <source>
        <dbReference type="ARBA" id="ARBA00004141"/>
    </source>
</evidence>
<feature type="transmembrane region" description="Helical" evidence="10">
    <location>
        <begin position="235"/>
        <end position="255"/>
    </location>
</feature>
<dbReference type="GO" id="GO:0034625">
    <property type="term" value="P:fatty acid elongation, monounsaturated fatty acid"/>
    <property type="evidence" value="ECO:0007669"/>
    <property type="project" value="TreeGrafter"/>
</dbReference>
<sequence length="339" mass="39677">MADLLNKIIYTYKDVFEGQRDPRVDDWFMMSSPFPSLITCLTYVFIVKVAGPYYMKNRPPVNMRNILVAYNAFQVIFSAWIFYELGMGGWFTTYSYRCQPVDYSNSPQGIRMANAAWWYYFSKFTEFFDTFFFILRKKFEHVSTLHVIHHGCMPMSVWFGVKFTPGGHSTFFGLLNSLVHIVMYLYYMLAAMGPEYHRYIWWKKYLTNLQMVQFVLIFSHAFQLGFTECEYPRAFMWWIGGHAFMFFALFSDFYIKAYFKKSKQKESSKANGHANGFLTNEAKYANGNCNGVTNGFTNSISNICFLNNGITNSLSDKANQQINNDLNNSPYIYNHKKIA</sequence>
<dbReference type="Pfam" id="PF01151">
    <property type="entry name" value="ELO"/>
    <property type="match status" value="1"/>
</dbReference>
<evidence type="ECO:0000256" key="7">
    <source>
        <dbReference type="ARBA" id="ARBA00023098"/>
    </source>
</evidence>
<evidence type="ECO:0000256" key="10">
    <source>
        <dbReference type="RuleBase" id="RU361115"/>
    </source>
</evidence>
<dbReference type="EMBL" id="CAXKWB010000777">
    <property type="protein sequence ID" value="CAL4062208.1"/>
    <property type="molecule type" value="Genomic_DNA"/>
</dbReference>
<feature type="transmembrane region" description="Helical" evidence="10">
    <location>
        <begin position="34"/>
        <end position="54"/>
    </location>
</feature>
<keyword evidence="3 10" id="KW-0808">Transferase</keyword>
<protein>
    <recommendedName>
        <fullName evidence="10">Elongation of very long chain fatty acids protein</fullName>
        <ecNumber evidence="10">2.3.1.199</ecNumber>
    </recommendedName>
    <alternativeName>
        <fullName evidence="10">Very-long-chain 3-oxoacyl-CoA synthase</fullName>
    </alternativeName>
</protein>
<evidence type="ECO:0000256" key="8">
    <source>
        <dbReference type="ARBA" id="ARBA00023136"/>
    </source>
</evidence>
<evidence type="ECO:0000256" key="9">
    <source>
        <dbReference type="ARBA" id="ARBA00023160"/>
    </source>
</evidence>
<evidence type="ECO:0000256" key="4">
    <source>
        <dbReference type="ARBA" id="ARBA00022692"/>
    </source>
</evidence>
<keyword evidence="7 10" id="KW-0443">Lipid metabolism</keyword>
<dbReference type="Proteomes" id="UP001497623">
    <property type="component" value="Unassembled WGS sequence"/>
</dbReference>
<comment type="catalytic activity">
    <reaction evidence="10">
        <text>a very-long-chain acyl-CoA + malonyl-CoA + H(+) = a very-long-chain 3-oxoacyl-CoA + CO2 + CoA</text>
        <dbReference type="Rhea" id="RHEA:32727"/>
        <dbReference type="ChEBI" id="CHEBI:15378"/>
        <dbReference type="ChEBI" id="CHEBI:16526"/>
        <dbReference type="ChEBI" id="CHEBI:57287"/>
        <dbReference type="ChEBI" id="CHEBI:57384"/>
        <dbReference type="ChEBI" id="CHEBI:90725"/>
        <dbReference type="ChEBI" id="CHEBI:90736"/>
        <dbReference type="EC" id="2.3.1.199"/>
    </reaction>
</comment>
<reference evidence="11 12" key="1">
    <citation type="submission" date="2024-05" db="EMBL/GenBank/DDBJ databases">
        <authorList>
            <person name="Wallberg A."/>
        </authorList>
    </citation>
    <scope>NUCLEOTIDE SEQUENCE [LARGE SCALE GENOMIC DNA]</scope>
</reference>
<dbReference type="PANTHER" id="PTHR11157">
    <property type="entry name" value="FATTY ACID ACYL TRANSFERASE-RELATED"/>
    <property type="match status" value="1"/>
</dbReference>
<comment type="caution">
    <text evidence="11">The sequence shown here is derived from an EMBL/GenBank/DDBJ whole genome shotgun (WGS) entry which is preliminary data.</text>
</comment>
<evidence type="ECO:0000313" key="12">
    <source>
        <dbReference type="Proteomes" id="UP001497623"/>
    </source>
</evidence>
<dbReference type="GO" id="GO:0019367">
    <property type="term" value="P:fatty acid elongation, saturated fatty acid"/>
    <property type="evidence" value="ECO:0007669"/>
    <property type="project" value="TreeGrafter"/>
</dbReference>
<dbReference type="GO" id="GO:0005789">
    <property type="term" value="C:endoplasmic reticulum membrane"/>
    <property type="evidence" value="ECO:0007669"/>
    <property type="project" value="TreeGrafter"/>
</dbReference>